<dbReference type="PANTHER" id="PTHR12842">
    <property type="entry name" value="FI01459P"/>
    <property type="match status" value="1"/>
</dbReference>
<gene>
    <name evidence="4" type="ORF">AAG570_008127</name>
</gene>
<keyword evidence="2" id="KW-0597">Phosphoprotein</keyword>
<evidence type="ECO:0000313" key="5">
    <source>
        <dbReference type="Proteomes" id="UP001558652"/>
    </source>
</evidence>
<proteinExistence type="inferred from homology"/>
<feature type="compositionally biased region" description="Low complexity" evidence="3">
    <location>
        <begin position="189"/>
        <end position="202"/>
    </location>
</feature>
<dbReference type="AlphaFoldDB" id="A0ABD0YCF0"/>
<feature type="region of interest" description="Disordered" evidence="3">
    <location>
        <begin position="187"/>
        <end position="237"/>
    </location>
</feature>
<dbReference type="Proteomes" id="UP001558652">
    <property type="component" value="Unassembled WGS sequence"/>
</dbReference>
<sequence>MTLSKRPQTTDGYIWICPKKLTDGQKCDSSQSIRHDTWFTGSHLDLRAKLALTFEILQRFPRTRIGTDLEVIPTTVTDWTQFVRETVVDYLENHSETMSSEESDGYESAEEGFTSEVPDVHATIPSAEFNKHSSIIEQTSASLEGWELNDDLVMPFEDKARDLVCSPSVESAAISLASNEACIQQKVLDSTQSPPSSSDDNSGIVQPSDEDHTKVESGESSKGHPISSQSNDECTMQSWPSWKSWGVTSILSSATQNVCNLTSNVAQGFGQDAEGLNTLESLGKKTMDVLQEGDPGLKKKRALLFQQDKPILSQVLKEAQERTNQDNSPTSKPIVRDVNFEALFDEMNGLVHLDALQMISQQCNIKIKKFLGECRSVEIKAEYTDTLKKLEEAYTLDNEESDEGIETTSFSLRLCNALTDMDVNTTADKILDASSKLLSGDKKLSDEEKTVSNMHKVAIHSIAEFTALSIELIHRIAENLLNMFRRLDATFSLSDCG</sequence>
<protein>
    <submittedName>
        <fullName evidence="4">Uncharacterized protein</fullName>
    </submittedName>
</protein>
<keyword evidence="5" id="KW-1185">Reference proteome</keyword>
<organism evidence="4 5">
    <name type="scientific">Ranatra chinensis</name>
    <dbReference type="NCBI Taxonomy" id="642074"/>
    <lineage>
        <taxon>Eukaryota</taxon>
        <taxon>Metazoa</taxon>
        <taxon>Ecdysozoa</taxon>
        <taxon>Arthropoda</taxon>
        <taxon>Hexapoda</taxon>
        <taxon>Insecta</taxon>
        <taxon>Pterygota</taxon>
        <taxon>Neoptera</taxon>
        <taxon>Paraneoptera</taxon>
        <taxon>Hemiptera</taxon>
        <taxon>Heteroptera</taxon>
        <taxon>Panheteroptera</taxon>
        <taxon>Nepomorpha</taxon>
        <taxon>Nepidae</taxon>
        <taxon>Ranatrinae</taxon>
        <taxon>Ranatra</taxon>
    </lineage>
</organism>
<reference evidence="4 5" key="1">
    <citation type="submission" date="2024-07" db="EMBL/GenBank/DDBJ databases">
        <title>Chromosome-level genome assembly of the water stick insect Ranatra chinensis (Heteroptera: Nepidae).</title>
        <authorList>
            <person name="Liu X."/>
        </authorList>
    </citation>
    <scope>NUCLEOTIDE SEQUENCE [LARGE SCALE GENOMIC DNA]</scope>
    <source>
        <strain evidence="4">Cailab_2021Rc</strain>
        <tissue evidence="4">Muscle</tissue>
    </source>
</reference>
<name>A0ABD0YCF0_9HEMI</name>
<evidence type="ECO:0000256" key="3">
    <source>
        <dbReference type="SAM" id="MobiDB-lite"/>
    </source>
</evidence>
<feature type="compositionally biased region" description="Polar residues" evidence="3">
    <location>
        <begin position="226"/>
        <end position="237"/>
    </location>
</feature>
<dbReference type="Pfam" id="PF05334">
    <property type="entry name" value="DUF719"/>
    <property type="match status" value="1"/>
</dbReference>
<feature type="compositionally biased region" description="Basic and acidic residues" evidence="3">
    <location>
        <begin position="209"/>
        <end position="222"/>
    </location>
</feature>
<dbReference type="EMBL" id="JBFDAA010000022">
    <property type="protein sequence ID" value="KAL1110599.1"/>
    <property type="molecule type" value="Genomic_DNA"/>
</dbReference>
<accession>A0ABD0YCF0</accession>
<dbReference type="InterPro" id="IPR007998">
    <property type="entry name" value="DUF719"/>
</dbReference>
<comment type="caution">
    <text evidence="4">The sequence shown here is derived from an EMBL/GenBank/DDBJ whole genome shotgun (WGS) entry which is preliminary data.</text>
</comment>
<comment type="similarity">
    <text evidence="1">Belongs to the FAM114 family.</text>
</comment>
<evidence type="ECO:0000256" key="2">
    <source>
        <dbReference type="ARBA" id="ARBA00022553"/>
    </source>
</evidence>
<evidence type="ECO:0000313" key="4">
    <source>
        <dbReference type="EMBL" id="KAL1110599.1"/>
    </source>
</evidence>
<dbReference type="PANTHER" id="PTHR12842:SF6">
    <property type="entry name" value="FI01459P"/>
    <property type="match status" value="1"/>
</dbReference>
<evidence type="ECO:0000256" key="1">
    <source>
        <dbReference type="ARBA" id="ARBA00006903"/>
    </source>
</evidence>